<feature type="signal peptide" evidence="1">
    <location>
        <begin position="1"/>
        <end position="19"/>
    </location>
</feature>
<dbReference type="AlphaFoldDB" id="A0A3D9KZV6"/>
<dbReference type="Proteomes" id="UP000256779">
    <property type="component" value="Unassembled WGS sequence"/>
</dbReference>
<dbReference type="RefSeq" id="WP_115869045.1">
    <property type="nucleotide sequence ID" value="NZ_QREG01000015.1"/>
</dbReference>
<organism evidence="2 3">
    <name type="scientific">Marinoscillum furvescens DSM 4134</name>
    <dbReference type="NCBI Taxonomy" id="1122208"/>
    <lineage>
        <taxon>Bacteria</taxon>
        <taxon>Pseudomonadati</taxon>
        <taxon>Bacteroidota</taxon>
        <taxon>Cytophagia</taxon>
        <taxon>Cytophagales</taxon>
        <taxon>Reichenbachiellaceae</taxon>
        <taxon>Marinoscillum</taxon>
    </lineage>
</organism>
<gene>
    <name evidence="2" type="ORF">C7460_11579</name>
</gene>
<evidence type="ECO:0000313" key="2">
    <source>
        <dbReference type="EMBL" id="RED96188.1"/>
    </source>
</evidence>
<name>A0A3D9KZV6_MARFU</name>
<dbReference type="EMBL" id="QREG01000015">
    <property type="protein sequence ID" value="RED96188.1"/>
    <property type="molecule type" value="Genomic_DNA"/>
</dbReference>
<evidence type="ECO:0000313" key="3">
    <source>
        <dbReference type="Proteomes" id="UP000256779"/>
    </source>
</evidence>
<protein>
    <recommendedName>
        <fullName evidence="4">Lipid A 3-O-deacylase PagL</fullName>
    </recommendedName>
</protein>
<sequence length="241" mass="26977">MKRLSLYIFSSWISLIGLAQVADTTQTAPSDSVATLPVEQAPPQLLQPSLLWDYGKSITTAAGFDQKYEGSLTLLFFERYYLIGEAGKASLSPENAIENGSYTSEGEYFRVGGGYMAPINATSRLGIGVNYAISTFEDRGSAWIKSSEGVQDDYQYNFGPRQGEARWIEAAITSESNLRLNKKEPEAKINQLFSIGFQFRMRFMSTYDRYSVIDVYSVPGYGRVVNNPNPALNIYLRFHPF</sequence>
<dbReference type="OrthoDB" id="982038at2"/>
<accession>A0A3D9KZV6</accession>
<proteinExistence type="predicted"/>
<keyword evidence="1" id="KW-0732">Signal</keyword>
<evidence type="ECO:0008006" key="4">
    <source>
        <dbReference type="Google" id="ProtNLM"/>
    </source>
</evidence>
<reference evidence="2 3" key="1">
    <citation type="submission" date="2018-07" db="EMBL/GenBank/DDBJ databases">
        <title>Genomic Encyclopedia of Type Strains, Phase IV (KMG-IV): sequencing the most valuable type-strain genomes for metagenomic binning, comparative biology and taxonomic classification.</title>
        <authorList>
            <person name="Goeker M."/>
        </authorList>
    </citation>
    <scope>NUCLEOTIDE SEQUENCE [LARGE SCALE GENOMIC DNA]</scope>
    <source>
        <strain evidence="2 3">DSM 4134</strain>
    </source>
</reference>
<comment type="caution">
    <text evidence="2">The sequence shown here is derived from an EMBL/GenBank/DDBJ whole genome shotgun (WGS) entry which is preliminary data.</text>
</comment>
<feature type="chain" id="PRO_5017805492" description="Lipid A 3-O-deacylase PagL" evidence="1">
    <location>
        <begin position="20"/>
        <end position="241"/>
    </location>
</feature>
<keyword evidence="3" id="KW-1185">Reference proteome</keyword>
<evidence type="ECO:0000256" key="1">
    <source>
        <dbReference type="SAM" id="SignalP"/>
    </source>
</evidence>